<dbReference type="SUPFAM" id="SSF53474">
    <property type="entry name" value="alpha/beta-Hydrolases"/>
    <property type="match status" value="1"/>
</dbReference>
<reference evidence="2" key="1">
    <citation type="submission" date="2023-03" db="EMBL/GenBank/DDBJ databases">
        <title>Complete genome of Cladonia borealis.</title>
        <authorList>
            <person name="Park H."/>
        </authorList>
    </citation>
    <scope>NUCLEOTIDE SEQUENCE</scope>
    <source>
        <strain evidence="2">ANT050790</strain>
    </source>
</reference>
<comment type="caution">
    <text evidence="2">The sequence shown here is derived from an EMBL/GenBank/DDBJ whole genome shotgun (WGS) entry which is preliminary data.</text>
</comment>
<dbReference type="GO" id="GO:0016787">
    <property type="term" value="F:hydrolase activity"/>
    <property type="evidence" value="ECO:0007669"/>
    <property type="project" value="InterPro"/>
</dbReference>
<dbReference type="EMBL" id="JAFEKC020000004">
    <property type="protein sequence ID" value="KAK0515268.1"/>
    <property type="molecule type" value="Genomic_DNA"/>
</dbReference>
<accession>A0AA39R5J0</accession>
<dbReference type="AlphaFoldDB" id="A0AA39R5J0"/>
<evidence type="ECO:0000259" key="1">
    <source>
        <dbReference type="Pfam" id="PF07859"/>
    </source>
</evidence>
<keyword evidence="3" id="KW-1185">Reference proteome</keyword>
<dbReference type="Gene3D" id="3.40.50.1820">
    <property type="entry name" value="alpha/beta hydrolase"/>
    <property type="match status" value="1"/>
</dbReference>
<dbReference type="InterPro" id="IPR029058">
    <property type="entry name" value="AB_hydrolase_fold"/>
</dbReference>
<organism evidence="2 3">
    <name type="scientific">Cladonia borealis</name>
    <dbReference type="NCBI Taxonomy" id="184061"/>
    <lineage>
        <taxon>Eukaryota</taxon>
        <taxon>Fungi</taxon>
        <taxon>Dikarya</taxon>
        <taxon>Ascomycota</taxon>
        <taxon>Pezizomycotina</taxon>
        <taxon>Lecanoromycetes</taxon>
        <taxon>OSLEUM clade</taxon>
        <taxon>Lecanoromycetidae</taxon>
        <taxon>Lecanorales</taxon>
        <taxon>Lecanorineae</taxon>
        <taxon>Cladoniaceae</taxon>
        <taxon>Cladonia</taxon>
    </lineage>
</organism>
<proteinExistence type="predicted"/>
<sequence>MHIFANTLRLLHWPTCSRYNAHAWLAHTQLSRKYSTEHVLGYPRSVATTTKIQTGLNSFKTVTIFNAPRSPAAGLAGPVILYIGHGSKFDVKPSSRSRSTTALDLALAANATVVFADLNNVLECPYPGPIHQVLRIYDWAKKNIARNEPSIHDPLSRSKIGVCGELVGGSLAAMLALTECHSLMQGVNAAAIGNPIVDWTAIFTPEMNPAPASAEGLVNNPKKDAVVERAPTILKSLLNMRGKLFTKAEKYYDPFASPLLFFRTPSSDLPTEFDRLDLEGDLDTSHETTEAIKKRRSLRKYPPRASDLVLPHMRVDTGKENVLWDQGVELIDLMRRSHGRAGIERNTLQDALPSRNFSVVERQGFGWWHEKEIQEIGDWFGEVLRRPD</sequence>
<feature type="domain" description="Alpha/beta hydrolase fold-3" evidence="1">
    <location>
        <begin position="85"/>
        <end position="210"/>
    </location>
</feature>
<name>A0AA39R5J0_9LECA</name>
<protein>
    <recommendedName>
        <fullName evidence="1">Alpha/beta hydrolase fold-3 domain-containing protein</fullName>
    </recommendedName>
</protein>
<dbReference type="Proteomes" id="UP001166286">
    <property type="component" value="Unassembled WGS sequence"/>
</dbReference>
<dbReference type="InterPro" id="IPR013094">
    <property type="entry name" value="AB_hydrolase_3"/>
</dbReference>
<evidence type="ECO:0000313" key="2">
    <source>
        <dbReference type="EMBL" id="KAK0515268.1"/>
    </source>
</evidence>
<dbReference type="Pfam" id="PF07859">
    <property type="entry name" value="Abhydrolase_3"/>
    <property type="match status" value="1"/>
</dbReference>
<evidence type="ECO:0000313" key="3">
    <source>
        <dbReference type="Proteomes" id="UP001166286"/>
    </source>
</evidence>
<gene>
    <name evidence="2" type="ORF">JMJ35_002647</name>
</gene>